<gene>
    <name evidence="1" type="ORF">ACFFH7_26495</name>
</gene>
<organism evidence="1 2">
    <name type="scientific">Kutzneria chonburiensis</name>
    <dbReference type="NCBI Taxonomy" id="1483604"/>
    <lineage>
        <taxon>Bacteria</taxon>
        <taxon>Bacillati</taxon>
        <taxon>Actinomycetota</taxon>
        <taxon>Actinomycetes</taxon>
        <taxon>Pseudonocardiales</taxon>
        <taxon>Pseudonocardiaceae</taxon>
        <taxon>Kutzneria</taxon>
    </lineage>
</organism>
<sequence>MKATKISGCDESECPAVYATDEPGVVLAQGIPVAGVDGVHLGPGEMAVKLPLSVLRDAVAHLEGAGS</sequence>
<evidence type="ECO:0000313" key="1">
    <source>
        <dbReference type="EMBL" id="MFC0545083.1"/>
    </source>
</evidence>
<protein>
    <submittedName>
        <fullName evidence="1">Uncharacterized protein</fullName>
    </submittedName>
</protein>
<reference evidence="1 2" key="1">
    <citation type="submission" date="2024-09" db="EMBL/GenBank/DDBJ databases">
        <authorList>
            <person name="Sun Q."/>
            <person name="Mori K."/>
        </authorList>
    </citation>
    <scope>NUCLEOTIDE SEQUENCE [LARGE SCALE GENOMIC DNA]</scope>
    <source>
        <strain evidence="1 2">TBRC 1432</strain>
    </source>
</reference>
<proteinExistence type="predicted"/>
<dbReference type="RefSeq" id="WP_273935094.1">
    <property type="nucleotide sequence ID" value="NZ_CP097263.1"/>
</dbReference>
<keyword evidence="2" id="KW-1185">Reference proteome</keyword>
<evidence type="ECO:0000313" key="2">
    <source>
        <dbReference type="Proteomes" id="UP001589810"/>
    </source>
</evidence>
<comment type="caution">
    <text evidence="1">The sequence shown here is derived from an EMBL/GenBank/DDBJ whole genome shotgun (WGS) entry which is preliminary data.</text>
</comment>
<accession>A0ABV6MXQ1</accession>
<dbReference type="EMBL" id="JBHLUD010000009">
    <property type="protein sequence ID" value="MFC0545083.1"/>
    <property type="molecule type" value="Genomic_DNA"/>
</dbReference>
<name>A0ABV6MXQ1_9PSEU</name>
<dbReference type="Proteomes" id="UP001589810">
    <property type="component" value="Unassembled WGS sequence"/>
</dbReference>